<proteinExistence type="predicted"/>
<protein>
    <submittedName>
        <fullName evidence="1">Uncharacterized protein</fullName>
    </submittedName>
</protein>
<name>A0A6M0T507_CLOBO</name>
<dbReference type="EMBL" id="SGJP01000050">
    <property type="protein sequence ID" value="NFA61990.1"/>
    <property type="molecule type" value="Genomic_DNA"/>
</dbReference>
<dbReference type="Proteomes" id="UP000473089">
    <property type="component" value="Unassembled WGS sequence"/>
</dbReference>
<evidence type="ECO:0000313" key="1">
    <source>
        <dbReference type="EMBL" id="NFA61990.1"/>
    </source>
</evidence>
<evidence type="ECO:0000313" key="2">
    <source>
        <dbReference type="Proteomes" id="UP000473089"/>
    </source>
</evidence>
<reference evidence="1 2" key="1">
    <citation type="submission" date="2019-02" db="EMBL/GenBank/DDBJ databases">
        <title>Genome sequencing of Clostridium botulinum clinical isolates.</title>
        <authorList>
            <person name="Brunt J."/>
            <person name="Van Vliet A.H.M."/>
            <person name="Stringer S.C."/>
            <person name="Grant K.A."/>
            <person name="Carter A.C."/>
            <person name="Peck M.W."/>
        </authorList>
    </citation>
    <scope>NUCLEOTIDE SEQUENCE [LARGE SCALE GENOMIC DNA]</scope>
    <source>
        <strain evidence="1 2">R1125/03</strain>
    </source>
</reference>
<dbReference type="AlphaFoldDB" id="A0A6M0T507"/>
<accession>A0A6M0T507</accession>
<gene>
    <name evidence="1" type="ORF">EXM42_16900</name>
</gene>
<organism evidence="1 2">
    <name type="scientific">Clostridium botulinum</name>
    <dbReference type="NCBI Taxonomy" id="1491"/>
    <lineage>
        <taxon>Bacteria</taxon>
        <taxon>Bacillati</taxon>
        <taxon>Bacillota</taxon>
        <taxon>Clostridia</taxon>
        <taxon>Eubacteriales</taxon>
        <taxon>Clostridiaceae</taxon>
        <taxon>Clostridium</taxon>
    </lineage>
</organism>
<sequence>MFSNINNDHIKGALVGVGVCAAGYYIYKKRQTQIDDFLKKQGINVPSTSNKDYSQMSLEELMETKELLEDLIAEKEITACSNEECCGAVEAE</sequence>
<comment type="caution">
    <text evidence="1">The sequence shown here is derived from an EMBL/GenBank/DDBJ whole genome shotgun (WGS) entry which is preliminary data.</text>
</comment>